<evidence type="ECO:0000259" key="5">
    <source>
        <dbReference type="SMART" id="SM00892"/>
    </source>
</evidence>
<dbReference type="SUPFAM" id="SSF54060">
    <property type="entry name" value="His-Me finger endonucleases"/>
    <property type="match status" value="1"/>
</dbReference>
<feature type="compositionally biased region" description="Low complexity" evidence="2">
    <location>
        <begin position="589"/>
        <end position="620"/>
    </location>
</feature>
<feature type="domain" description="ENPP1-3/EXOG-like endonuclease/phosphodiesterase" evidence="4">
    <location>
        <begin position="194"/>
        <end position="460"/>
    </location>
</feature>
<dbReference type="InterPro" id="IPR044925">
    <property type="entry name" value="His-Me_finger_sf"/>
</dbReference>
<keyword evidence="6" id="KW-0540">Nuclease</keyword>
<dbReference type="SMART" id="SM00892">
    <property type="entry name" value="Endonuclease_NS"/>
    <property type="match status" value="1"/>
</dbReference>
<dbReference type="InterPro" id="IPR001604">
    <property type="entry name" value="Endo_G_ENPP1-like_dom"/>
</dbReference>
<evidence type="ECO:0000256" key="1">
    <source>
        <dbReference type="ARBA" id="ARBA00010052"/>
    </source>
</evidence>
<keyword evidence="3" id="KW-0472">Membrane</keyword>
<feature type="compositionally biased region" description="Low complexity" evidence="2">
    <location>
        <begin position="452"/>
        <end position="462"/>
    </location>
</feature>
<keyword evidence="3" id="KW-1133">Transmembrane helix</keyword>
<dbReference type="InterPro" id="IPR040255">
    <property type="entry name" value="Non-specific_endonuclease"/>
</dbReference>
<comment type="caution">
    <text evidence="6">The sequence shown here is derived from an EMBL/GenBank/DDBJ whole genome shotgun (WGS) entry which is preliminary data.</text>
</comment>
<gene>
    <name evidence="6" type="ORF">IE077_000622</name>
</gene>
<name>A0ABQ7J7D7_9APIC</name>
<dbReference type="InterPro" id="IPR044929">
    <property type="entry name" value="DNA/RNA_non-sp_Endonuclease_sf"/>
</dbReference>
<reference evidence="6 7" key="1">
    <citation type="journal article" date="2020" name="bioRxiv">
        <title>Metabolic contributions of an alphaproteobacterial endosymbiont in the apicomplexan Cardiosporidium cionae.</title>
        <authorList>
            <person name="Hunter E.S."/>
            <person name="Paight C.J."/>
            <person name="Lane C.E."/>
        </authorList>
    </citation>
    <scope>NUCLEOTIDE SEQUENCE [LARGE SCALE GENOMIC DNA]</scope>
    <source>
        <strain evidence="6">ESH_2018</strain>
    </source>
</reference>
<evidence type="ECO:0000259" key="4">
    <source>
        <dbReference type="SMART" id="SM00477"/>
    </source>
</evidence>
<dbReference type="Proteomes" id="UP000823046">
    <property type="component" value="Unassembled WGS sequence"/>
</dbReference>
<keyword evidence="7" id="KW-1185">Reference proteome</keyword>
<feature type="domain" description="DNA/RNA non-specific endonuclease/pyrophosphatase/phosphodiesterase" evidence="5">
    <location>
        <begin position="193"/>
        <end position="552"/>
    </location>
</feature>
<evidence type="ECO:0000313" key="6">
    <source>
        <dbReference type="EMBL" id="KAF8819892.1"/>
    </source>
</evidence>
<sequence length="810" mass="87848">MLDRRLYRWLQAGTWVALGGGIGGFTVFLYLQKQLFPRKKWTSFGFPLWDPIPSAPVSPLLPSGQQPQLVCSQQADEGVTPEESDVAISTHCLDSSSLLPHSSFPANLAQISLHPAITLDRSTARTLLLQHNKENGHNFAHLCLKIQEPWEIGGRSSTSTEGCVPVYMALSDASAILQHFPSLHLPSFENLRLRKSYLASINYRYRIPNWVAEKLAYEQLQGEGLRENSHFRSDPSVPQLWRATQCDYHSSGFHRGHLAAAASHRNTQAALDDTFYLSSNIIPQDSRINCGLWRKLEILSRGLTQLYTTVYCISGPLWLPAEDSSIAALASHSVSTASTPVRGRVLTPTYEILREPPSSSTAEIPPFSPPSATLSQSMPTQGGDEEALLSIEKRSSSSIGSSSNSFTLKDSKKQGEIFYTVIGERCVAVPTHLFKIIVAAYPLQNTALPTSSFASDASPSHSQGTSPPKEDSTNAASAMLPFSFMPSTFSLPLPPVLCAAFLIPNISPSPTEGKGGAHGSIIRHQVPLETIEWASGLDFRGFLEFITSVQEDHEGMHAVEYRENKTSLEKPFLPTENIVDTQRLPPSPTTASTSPNQTTSSPTPSTKRLPPSPTTASTSPNQTVSSPTPSLSHSFQRLSTHPKHSVFLETMDLCKNSSFSKGILPKGGHGLCEPSFTSSKGAKIRYFDFWCIAESIRRCQEPEALHTLWIRFEKKGLGNHPLLKHIFLPLSLSSSSLSSSSLSPSSSSLSLSSSSLSPSSPSSPSSSSPSSSSPSSSSPSPSPPLLLPPLLLPPLLLPPPPPPLSLLKRL</sequence>
<dbReference type="InterPro" id="IPR020821">
    <property type="entry name" value="ENPP1-3/EXOG-like_nuc-like"/>
</dbReference>
<feature type="region of interest" description="Disordered" evidence="2">
    <location>
        <begin position="567"/>
        <end position="636"/>
    </location>
</feature>
<dbReference type="EMBL" id="JADAQX010000562">
    <property type="protein sequence ID" value="KAF8819892.1"/>
    <property type="molecule type" value="Genomic_DNA"/>
</dbReference>
<accession>A0ABQ7J7D7</accession>
<organism evidence="6 7">
    <name type="scientific">Cardiosporidium cionae</name>
    <dbReference type="NCBI Taxonomy" id="476202"/>
    <lineage>
        <taxon>Eukaryota</taxon>
        <taxon>Sar</taxon>
        <taxon>Alveolata</taxon>
        <taxon>Apicomplexa</taxon>
        <taxon>Aconoidasida</taxon>
        <taxon>Nephromycida</taxon>
        <taxon>Cardiosporidium</taxon>
    </lineage>
</organism>
<dbReference type="Gene3D" id="3.40.570.10">
    <property type="entry name" value="Extracellular Endonuclease, subunit A"/>
    <property type="match status" value="1"/>
</dbReference>
<feature type="region of interest" description="Disordered" evidence="2">
    <location>
        <begin position="452"/>
        <end position="474"/>
    </location>
</feature>
<dbReference type="Pfam" id="PF01223">
    <property type="entry name" value="Endonuclease_NS"/>
    <property type="match status" value="1"/>
</dbReference>
<feature type="compositionally biased region" description="Low complexity" evidence="2">
    <location>
        <begin position="750"/>
        <end position="779"/>
    </location>
</feature>
<evidence type="ECO:0000313" key="7">
    <source>
        <dbReference type="Proteomes" id="UP000823046"/>
    </source>
</evidence>
<feature type="compositionally biased region" description="Polar residues" evidence="2">
    <location>
        <begin position="621"/>
        <end position="636"/>
    </location>
</feature>
<dbReference type="GO" id="GO:0004519">
    <property type="term" value="F:endonuclease activity"/>
    <property type="evidence" value="ECO:0007669"/>
    <property type="project" value="UniProtKB-KW"/>
</dbReference>
<feature type="compositionally biased region" description="Polar residues" evidence="2">
    <location>
        <begin position="370"/>
        <end position="380"/>
    </location>
</feature>
<feature type="transmembrane region" description="Helical" evidence="3">
    <location>
        <begin position="12"/>
        <end position="31"/>
    </location>
</feature>
<protein>
    <submittedName>
        <fullName evidence="6">Dna/Rna non-specific endonuclease</fullName>
    </submittedName>
</protein>
<proteinExistence type="inferred from homology"/>
<keyword evidence="3" id="KW-0812">Transmembrane</keyword>
<feature type="region of interest" description="Disordered" evidence="2">
    <location>
        <begin position="750"/>
        <end position="785"/>
    </location>
</feature>
<keyword evidence="6" id="KW-0378">Hydrolase</keyword>
<comment type="similarity">
    <text evidence="1">Belongs to the DNA/RNA non-specific endonuclease family.</text>
</comment>
<feature type="region of interest" description="Disordered" evidence="2">
    <location>
        <begin position="356"/>
        <end position="384"/>
    </location>
</feature>
<dbReference type="PANTHER" id="PTHR13966">
    <property type="entry name" value="ENDONUCLEASE RELATED"/>
    <property type="match status" value="1"/>
</dbReference>
<keyword evidence="6" id="KW-0255">Endonuclease</keyword>
<dbReference type="PANTHER" id="PTHR13966:SF5">
    <property type="entry name" value="ENDONUCLEASE G, MITOCHONDRIAL"/>
    <property type="match status" value="1"/>
</dbReference>
<evidence type="ECO:0000256" key="2">
    <source>
        <dbReference type="SAM" id="MobiDB-lite"/>
    </source>
</evidence>
<dbReference type="SMART" id="SM00477">
    <property type="entry name" value="NUC"/>
    <property type="match status" value="1"/>
</dbReference>
<evidence type="ECO:0000256" key="3">
    <source>
        <dbReference type="SAM" id="Phobius"/>
    </source>
</evidence>